<dbReference type="Gene3D" id="1.10.1780.10">
    <property type="entry name" value="Clp, N-terminal domain"/>
    <property type="match status" value="1"/>
</dbReference>
<dbReference type="PANTHER" id="PTHR43572">
    <property type="entry name" value="CHAPERONE PROTEIN CLPD, CHLOROPLASTIC"/>
    <property type="match status" value="1"/>
</dbReference>
<dbReference type="Proteomes" id="UP000015453">
    <property type="component" value="Unassembled WGS sequence"/>
</dbReference>
<feature type="domain" description="SMAX1-like nucleotide binding" evidence="4">
    <location>
        <begin position="97"/>
        <end position="282"/>
    </location>
</feature>
<dbReference type="InterPro" id="IPR058680">
    <property type="entry name" value="NBD_SMAX1-like"/>
</dbReference>
<proteinExistence type="inferred from homology"/>
<organism evidence="5 6">
    <name type="scientific">Genlisea aurea</name>
    <dbReference type="NCBI Taxonomy" id="192259"/>
    <lineage>
        <taxon>Eukaryota</taxon>
        <taxon>Viridiplantae</taxon>
        <taxon>Streptophyta</taxon>
        <taxon>Embryophyta</taxon>
        <taxon>Tracheophyta</taxon>
        <taxon>Spermatophyta</taxon>
        <taxon>Magnoliopsida</taxon>
        <taxon>eudicotyledons</taxon>
        <taxon>Gunneridae</taxon>
        <taxon>Pentapetalae</taxon>
        <taxon>asterids</taxon>
        <taxon>lamiids</taxon>
        <taxon>Lamiales</taxon>
        <taxon>Lentibulariaceae</taxon>
        <taxon>Genlisea</taxon>
    </lineage>
</organism>
<evidence type="ECO:0000256" key="2">
    <source>
        <dbReference type="ARBA" id="ARBA00022737"/>
    </source>
</evidence>
<protein>
    <recommendedName>
        <fullName evidence="4">SMAX1-like nucleotide binding domain-containing protein</fullName>
    </recommendedName>
</protein>
<dbReference type="InterPro" id="IPR051650">
    <property type="entry name" value="SL_signaling_regulator"/>
</dbReference>
<name>S8BSQ6_9LAMI</name>
<dbReference type="Pfam" id="PF23569">
    <property type="entry name" value="NBD_SMAX1"/>
    <property type="match status" value="1"/>
</dbReference>
<evidence type="ECO:0000259" key="4">
    <source>
        <dbReference type="Pfam" id="PF23569"/>
    </source>
</evidence>
<dbReference type="InterPro" id="IPR036628">
    <property type="entry name" value="Clp_N_dom_sf"/>
</dbReference>
<keyword evidence="6" id="KW-1185">Reference proteome</keyword>
<dbReference type="AlphaFoldDB" id="S8BSQ6"/>
<dbReference type="EMBL" id="AUSU01010267">
    <property type="protein sequence ID" value="EPS57404.1"/>
    <property type="molecule type" value="Genomic_DNA"/>
</dbReference>
<evidence type="ECO:0000256" key="3">
    <source>
        <dbReference type="SAM" id="MobiDB-lite"/>
    </source>
</evidence>
<sequence length="522" mass="58032">RRGASENQQQPLPILAVKIEIEQLIVSILDDPGVSRVMKEAGFSSTQVKSHVEKTLPLQLGPCNSSRHNRPREIKQSSVSKNRASPKTEKPIPRSPEVEAIIETLIHSKRRKTVVIVGECTNKLESMVKDLMSRVYRGEVVQGFRNVKFVIFSPLHSLFSLDGDSIYRKMKELETLIRGLSRKGVVLYLGDMNWIGEYDISLKQGNGYHQHSSFVHDMIMEIGKLIAETREDERFWVMGIATFQSYIKCRSNNGCHFSIESLWGLYPLTLPANTLGLSLISPSETEELNRPTNCSTKCQAEPEHTNLPFWLNRSPITAGYAPKFNEFTAENLNTLMDALFREVPCQREIIPQIAATILRCRSRRNPGSGVTWLLFQGPNQRHAKERISNELAKSVFGSYSRCVSPGGGVEVFPDAVSENPHRLFLIDGFDGLDWGVQVKFKKAIEGGSVGGGSGFCDAIVVLCSERVYSPSAAAAPATAEEEEKRVSSCRVDLDLNICSGPSGGEEVGIHRCVDGCFVFQIQ</sequence>
<feature type="compositionally biased region" description="Polar residues" evidence="3">
    <location>
        <begin position="76"/>
        <end position="85"/>
    </location>
</feature>
<feature type="non-terminal residue" evidence="5">
    <location>
        <position position="1"/>
    </location>
</feature>
<gene>
    <name evidence="5" type="ORF">M569_17414</name>
</gene>
<feature type="region of interest" description="Disordered" evidence="3">
    <location>
        <begin position="54"/>
        <end position="94"/>
    </location>
</feature>
<dbReference type="InterPro" id="IPR027417">
    <property type="entry name" value="P-loop_NTPase"/>
</dbReference>
<accession>S8BSQ6</accession>
<reference evidence="5 6" key="1">
    <citation type="journal article" date="2013" name="BMC Genomics">
        <title>The miniature genome of a carnivorous plant Genlisea aurea contains a low number of genes and short non-coding sequences.</title>
        <authorList>
            <person name="Leushkin E.V."/>
            <person name="Sutormin R.A."/>
            <person name="Nabieva E.R."/>
            <person name="Penin A.A."/>
            <person name="Kondrashov A.S."/>
            <person name="Logacheva M.D."/>
        </authorList>
    </citation>
    <scope>NUCLEOTIDE SEQUENCE [LARGE SCALE GENOMIC DNA]</scope>
</reference>
<dbReference type="Gene3D" id="3.40.50.300">
    <property type="entry name" value="P-loop containing nucleotide triphosphate hydrolases"/>
    <property type="match status" value="1"/>
</dbReference>
<keyword evidence="2" id="KW-0677">Repeat</keyword>
<evidence type="ECO:0000256" key="1">
    <source>
        <dbReference type="ARBA" id="ARBA00008675"/>
    </source>
</evidence>
<evidence type="ECO:0000313" key="6">
    <source>
        <dbReference type="Proteomes" id="UP000015453"/>
    </source>
</evidence>
<dbReference type="PANTHER" id="PTHR43572:SF31">
    <property type="entry name" value="PROTEIN SMAX1-LIKE 3"/>
    <property type="match status" value="1"/>
</dbReference>
<evidence type="ECO:0000313" key="5">
    <source>
        <dbReference type="EMBL" id="EPS57404.1"/>
    </source>
</evidence>
<comment type="caution">
    <text evidence="5">The sequence shown here is derived from an EMBL/GenBank/DDBJ whole genome shotgun (WGS) entry which is preliminary data.</text>
</comment>
<dbReference type="OrthoDB" id="750498at2759"/>
<comment type="similarity">
    <text evidence="1">Belongs to the ClpA/ClpB family.</text>
</comment>